<dbReference type="PROSITE" id="PS50043">
    <property type="entry name" value="HTH_LUXR_2"/>
    <property type="match status" value="1"/>
</dbReference>
<dbReference type="AlphaFoldDB" id="A0A0R3QFD3"/>
<dbReference type="InterPro" id="IPR016032">
    <property type="entry name" value="Sig_transdc_resp-reg_C-effctor"/>
</dbReference>
<dbReference type="Gene3D" id="1.10.10.10">
    <property type="entry name" value="Winged helix-like DNA-binding domain superfamily/Winged helix DNA-binding domain"/>
    <property type="match status" value="1"/>
</dbReference>
<sequence>METNELATLAPMRDVWAPQAILDLGRPMFHATLLRGLHEVVGVDHMSHLRYDRTGRIGYARCASLLDQSMIEWTTDVYVNRLYQRDPNYQRVCESIRDPVSDVQLVSVSPESIRDREYRQQLFEKPGFASKISLFGTWGERTCYINLYFSRAVSSRTTALLRYCGPSLIALAQRHDEFATPPSPSISAATIDMASLSVRERQVAELLWRGHTAKEVARALHLSPTTVLTYKSRLFEKTNSANLKEFLLRSPGRVHGAVH</sequence>
<evidence type="ECO:0000313" key="7">
    <source>
        <dbReference type="WBParaSite" id="BTMF_0000507901-mRNA-1"/>
    </source>
</evidence>
<dbReference type="PANTHER" id="PTHR44688">
    <property type="entry name" value="DNA-BINDING TRANSCRIPTIONAL ACTIVATOR DEVR_DOSR"/>
    <property type="match status" value="1"/>
</dbReference>
<dbReference type="SUPFAM" id="SSF46894">
    <property type="entry name" value="C-terminal effector domain of the bipartite response regulators"/>
    <property type="match status" value="1"/>
</dbReference>
<reference evidence="5 6" key="2">
    <citation type="submission" date="2018-11" db="EMBL/GenBank/DDBJ databases">
        <authorList>
            <consortium name="Pathogen Informatics"/>
        </authorList>
    </citation>
    <scope>NUCLEOTIDE SEQUENCE [LARGE SCALE GENOMIC DNA]</scope>
</reference>
<dbReference type="PRINTS" id="PR00038">
    <property type="entry name" value="HTHLUXR"/>
</dbReference>
<keyword evidence="6" id="KW-1185">Reference proteome</keyword>
<evidence type="ECO:0000259" key="4">
    <source>
        <dbReference type="PROSITE" id="PS50043"/>
    </source>
</evidence>
<name>A0A0R3QFD3_9BILA</name>
<evidence type="ECO:0000256" key="3">
    <source>
        <dbReference type="ARBA" id="ARBA00023163"/>
    </source>
</evidence>
<keyword evidence="1" id="KW-0805">Transcription regulation</keyword>
<dbReference type="Proteomes" id="UP000280834">
    <property type="component" value="Unassembled WGS sequence"/>
</dbReference>
<evidence type="ECO:0000256" key="1">
    <source>
        <dbReference type="ARBA" id="ARBA00023015"/>
    </source>
</evidence>
<evidence type="ECO:0000313" key="5">
    <source>
        <dbReference type="EMBL" id="VDO16637.1"/>
    </source>
</evidence>
<feature type="domain" description="HTH luxR-type" evidence="4">
    <location>
        <begin position="189"/>
        <end position="254"/>
    </location>
</feature>
<evidence type="ECO:0000256" key="2">
    <source>
        <dbReference type="ARBA" id="ARBA00023125"/>
    </source>
</evidence>
<gene>
    <name evidence="5" type="ORF">BTMF_LOCUS4364</name>
</gene>
<accession>A0A0R3QFD3</accession>
<keyword evidence="3" id="KW-0804">Transcription</keyword>
<dbReference type="PROSITE" id="PS00622">
    <property type="entry name" value="HTH_LUXR_1"/>
    <property type="match status" value="1"/>
</dbReference>
<dbReference type="WBParaSite" id="BTMF_0000507901-mRNA-1">
    <property type="protein sequence ID" value="BTMF_0000507901-mRNA-1"/>
    <property type="gene ID" value="BTMF_0000507901"/>
</dbReference>
<organism evidence="7">
    <name type="scientific">Brugia timori</name>
    <dbReference type="NCBI Taxonomy" id="42155"/>
    <lineage>
        <taxon>Eukaryota</taxon>
        <taxon>Metazoa</taxon>
        <taxon>Ecdysozoa</taxon>
        <taxon>Nematoda</taxon>
        <taxon>Chromadorea</taxon>
        <taxon>Rhabditida</taxon>
        <taxon>Spirurina</taxon>
        <taxon>Spiruromorpha</taxon>
        <taxon>Filarioidea</taxon>
        <taxon>Onchocercidae</taxon>
        <taxon>Brugia</taxon>
    </lineage>
</organism>
<dbReference type="Pfam" id="PF00196">
    <property type="entry name" value="GerE"/>
    <property type="match status" value="1"/>
</dbReference>
<dbReference type="GO" id="GO:0006355">
    <property type="term" value="P:regulation of DNA-templated transcription"/>
    <property type="evidence" value="ECO:0007669"/>
    <property type="project" value="InterPro"/>
</dbReference>
<keyword evidence="2" id="KW-0238">DNA-binding</keyword>
<proteinExistence type="predicted"/>
<dbReference type="InterPro" id="IPR000792">
    <property type="entry name" value="Tscrpt_reg_LuxR_C"/>
</dbReference>
<dbReference type="SMART" id="SM00421">
    <property type="entry name" value="HTH_LUXR"/>
    <property type="match status" value="1"/>
</dbReference>
<dbReference type="EMBL" id="UZAG01004287">
    <property type="protein sequence ID" value="VDO16637.1"/>
    <property type="molecule type" value="Genomic_DNA"/>
</dbReference>
<evidence type="ECO:0000313" key="6">
    <source>
        <dbReference type="Proteomes" id="UP000280834"/>
    </source>
</evidence>
<dbReference type="GO" id="GO:0003677">
    <property type="term" value="F:DNA binding"/>
    <property type="evidence" value="ECO:0007669"/>
    <property type="project" value="UniProtKB-KW"/>
</dbReference>
<reference evidence="7" key="1">
    <citation type="submission" date="2017-02" db="UniProtKB">
        <authorList>
            <consortium name="WormBaseParasite"/>
        </authorList>
    </citation>
    <scope>IDENTIFICATION</scope>
</reference>
<dbReference type="PANTHER" id="PTHR44688:SF16">
    <property type="entry name" value="DNA-BINDING TRANSCRIPTIONAL ACTIVATOR DEVR_DOSR"/>
    <property type="match status" value="1"/>
</dbReference>
<protein>
    <submittedName>
        <fullName evidence="7">HTH luxR-type domain-containing protein</fullName>
    </submittedName>
</protein>
<dbReference type="InterPro" id="IPR036388">
    <property type="entry name" value="WH-like_DNA-bd_sf"/>
</dbReference>